<name>A0A015TTZ6_BACFG</name>
<dbReference type="EC" id="2.1.1.195" evidence="5"/>
<dbReference type="PANTHER" id="PTHR35863:SF1">
    <property type="entry name" value="COBALT-PRECORRIN-5B C(1)-METHYLTRANSFERASE"/>
    <property type="match status" value="1"/>
</dbReference>
<comment type="catalytic activity">
    <reaction evidence="5">
        <text>Co-precorrin-5B + S-adenosyl-L-methionine = Co-precorrin-6A + S-adenosyl-L-homocysteine</text>
        <dbReference type="Rhea" id="RHEA:26285"/>
        <dbReference type="ChEBI" id="CHEBI:57856"/>
        <dbReference type="ChEBI" id="CHEBI:59789"/>
        <dbReference type="ChEBI" id="CHEBI:60063"/>
        <dbReference type="ChEBI" id="CHEBI:60064"/>
        <dbReference type="EC" id="2.1.1.195"/>
    </reaction>
</comment>
<dbReference type="HAMAP" id="MF_00787">
    <property type="entry name" value="CbiD"/>
    <property type="match status" value="1"/>
</dbReference>
<evidence type="ECO:0000256" key="2">
    <source>
        <dbReference type="ARBA" id="ARBA00022603"/>
    </source>
</evidence>
<evidence type="ECO:0000256" key="3">
    <source>
        <dbReference type="ARBA" id="ARBA00022679"/>
    </source>
</evidence>
<gene>
    <name evidence="5 6" type="primary">cbiD</name>
    <name evidence="6" type="ORF">M124_2120</name>
</gene>
<dbReference type="SUPFAM" id="SSF111342">
    <property type="entry name" value="CbiD-like"/>
    <property type="match status" value="1"/>
</dbReference>
<reference evidence="6 7" key="1">
    <citation type="submission" date="2014-02" db="EMBL/GenBank/DDBJ databases">
        <authorList>
            <person name="Sears C."/>
            <person name="Carroll K."/>
            <person name="Sack B.R."/>
            <person name="Qadri F."/>
            <person name="Myers L.L."/>
            <person name="Chung G.-T."/>
            <person name="Escheverria P."/>
            <person name="Fraser C.M."/>
            <person name="Sadzewicz L."/>
            <person name="Shefchek K.A."/>
            <person name="Tallon L."/>
            <person name="Das S.P."/>
            <person name="Daugherty S."/>
            <person name="Mongodin E.F."/>
        </authorList>
    </citation>
    <scope>NUCLEOTIDE SEQUENCE [LARGE SCALE GENOMIC DNA]</scope>
    <source>
        <strain evidence="7">3988T(B)14</strain>
    </source>
</reference>
<evidence type="ECO:0000313" key="7">
    <source>
        <dbReference type="Proteomes" id="UP000020529"/>
    </source>
</evidence>
<dbReference type="Gene3D" id="3.30.2110.10">
    <property type="entry name" value="CbiD-like"/>
    <property type="match status" value="1"/>
</dbReference>
<dbReference type="GO" id="GO:0043780">
    <property type="term" value="F:cobalt-precorrin-5B C1-methyltransferase activity"/>
    <property type="evidence" value="ECO:0007669"/>
    <property type="project" value="RHEA"/>
</dbReference>
<dbReference type="Pfam" id="PF01888">
    <property type="entry name" value="CbiD"/>
    <property type="match status" value="1"/>
</dbReference>
<keyword evidence="2 5" id="KW-0489">Methyltransferase</keyword>
<dbReference type="GO" id="GO:0032259">
    <property type="term" value="P:methylation"/>
    <property type="evidence" value="ECO:0007669"/>
    <property type="project" value="UniProtKB-KW"/>
</dbReference>
<dbReference type="RefSeq" id="WP_022347929.1">
    <property type="nucleotide sequence ID" value="NZ_JGCY01000320.1"/>
</dbReference>
<organism evidence="6 7">
    <name type="scientific">Bacteroides fragilis str. 3988T(B)14</name>
    <dbReference type="NCBI Taxonomy" id="1339315"/>
    <lineage>
        <taxon>Bacteria</taxon>
        <taxon>Pseudomonadati</taxon>
        <taxon>Bacteroidota</taxon>
        <taxon>Bacteroidia</taxon>
        <taxon>Bacteroidales</taxon>
        <taxon>Bacteroidaceae</taxon>
        <taxon>Bacteroides</taxon>
    </lineage>
</organism>
<dbReference type="NCBIfam" id="TIGR00312">
    <property type="entry name" value="cbiD"/>
    <property type="match status" value="1"/>
</dbReference>
<accession>A0A015TTZ6</accession>
<dbReference type="GO" id="GO:0019251">
    <property type="term" value="P:anaerobic cobalamin biosynthetic process"/>
    <property type="evidence" value="ECO:0007669"/>
    <property type="project" value="UniProtKB-UniRule"/>
</dbReference>
<keyword evidence="3 5" id="KW-0808">Transferase</keyword>
<evidence type="ECO:0000256" key="5">
    <source>
        <dbReference type="HAMAP-Rule" id="MF_00787"/>
    </source>
</evidence>
<keyword evidence="1 5" id="KW-0169">Cobalamin biosynthesis</keyword>
<dbReference type="PANTHER" id="PTHR35863">
    <property type="entry name" value="COBALT-PRECORRIN-5B C(1)-METHYLTRANSFERASE"/>
    <property type="match status" value="1"/>
</dbReference>
<comment type="function">
    <text evidence="5">Catalyzes the methylation of C-1 in cobalt-precorrin-5B to form cobalt-precorrin-6A.</text>
</comment>
<dbReference type="GO" id="GO:0016994">
    <property type="term" value="F:precorrin-6A reductase activity"/>
    <property type="evidence" value="ECO:0007669"/>
    <property type="project" value="InterPro"/>
</dbReference>
<dbReference type="UniPathway" id="UPA00148">
    <property type="reaction ID" value="UER00227"/>
</dbReference>
<dbReference type="InterPro" id="IPR002748">
    <property type="entry name" value="CbiD"/>
</dbReference>
<dbReference type="PROSITE" id="PS51014">
    <property type="entry name" value="COBK_CBIJ"/>
    <property type="match status" value="1"/>
</dbReference>
<dbReference type="InterPro" id="IPR036074">
    <property type="entry name" value="CbiD_sf"/>
</dbReference>
<keyword evidence="4 5" id="KW-0949">S-adenosyl-L-methionine</keyword>
<dbReference type="PATRIC" id="fig|1339315.3.peg.2843"/>
<dbReference type="Proteomes" id="UP000020529">
    <property type="component" value="Unassembled WGS sequence"/>
</dbReference>
<dbReference type="EMBL" id="JGCY01000320">
    <property type="protein sequence ID" value="EXY74121.1"/>
    <property type="molecule type" value="Genomic_DNA"/>
</dbReference>
<dbReference type="Pfam" id="PF02571">
    <property type="entry name" value="CbiJ"/>
    <property type="match status" value="1"/>
</dbReference>
<sequence length="642" mass="71579">MILIFGGTTEGRAAVNVIEEAGKPYYYSTKGDEQDIYLHHGIRLSGAMTRRTLKAFCRQNDIRLLIDAAHPFAEKLHDTVTDVAHDLGIPCIRYERIYDRSYLNPIFEDNCDPDDLPFKFEYDNRDLLRELKKEKEGHRFLFLTGVQSIARFKSLWTKKKYECYFRILDRDSSREIARQAGFPEDHLVYYHPETENLPQLLQELSPQAVVLKESGKSGGFTEKKDMILEYGATPYILLHPELEYYDITVDGVNSLRRTLEKMLPDYFPLRSGLTTGSCAAAAAIAAFRKLKNPILEDFNRNIHTVLPSGETIEIPCQSVSGTFSDEKIEVSATVIKDGGDDPDVTSGLPIITTLTLNLAEAKQANNAPVQTPETWEIVFHGGPGVGTVTLPGLGLEVGGPAINATPRQMIIDNLRNCIRYYYRYLPNVPIHVTISVPGGEEVAARTFNPRLGVVGGISIIGTSGIVKPFSSEAFVRSIRKEMEVARATGACRIVINSGAKSEKYIRNLYPELPPQAFVHYGNFIGETIGIAAELGISRLTLGVMMGKAVKLAEGHLDTHSKKVTMNKEFLKEIARRCGCTPSSIEAIDHIILARELWNILPETELQAFCSLLIEQCHRHCDVLLPNGELTILLITEEGKIIQ</sequence>
<protein>
    <recommendedName>
        <fullName evidence="5">Cobalt-precorrin-5B C(1)-methyltransferase</fullName>
        <ecNumber evidence="5">2.1.1.195</ecNumber>
    </recommendedName>
    <alternativeName>
        <fullName evidence="5">Cobalt-precorrin-6A synthase</fullName>
    </alternativeName>
</protein>
<proteinExistence type="inferred from homology"/>
<comment type="caution">
    <text evidence="6">The sequence shown here is derived from an EMBL/GenBank/DDBJ whole genome shotgun (WGS) entry which is preliminary data.</text>
</comment>
<dbReference type="InterPro" id="IPR003723">
    <property type="entry name" value="Precorrin-6x_reduct"/>
</dbReference>
<comment type="pathway">
    <text evidence="5">Cofactor biosynthesis; adenosylcobalamin biosynthesis; cob(II)yrinate a,c-diamide from sirohydrochlorin (anaerobic route): step 6/10.</text>
</comment>
<comment type="similarity">
    <text evidence="5">Belongs to the CbiD family.</text>
</comment>
<evidence type="ECO:0000256" key="1">
    <source>
        <dbReference type="ARBA" id="ARBA00022573"/>
    </source>
</evidence>
<dbReference type="AlphaFoldDB" id="A0A015TTZ6"/>
<evidence type="ECO:0000313" key="6">
    <source>
        <dbReference type="EMBL" id="EXY74121.1"/>
    </source>
</evidence>
<evidence type="ECO:0000256" key="4">
    <source>
        <dbReference type="ARBA" id="ARBA00022691"/>
    </source>
</evidence>